<protein>
    <submittedName>
        <fullName evidence="3">Uncharacterized protein</fullName>
    </submittedName>
</protein>
<evidence type="ECO:0000256" key="1">
    <source>
        <dbReference type="SAM" id="MobiDB-lite"/>
    </source>
</evidence>
<name>A0A8H2PXR9_9MICO</name>
<dbReference type="AlphaFoldDB" id="A0A8H2PXR9"/>
<feature type="transmembrane region" description="Helical" evidence="2">
    <location>
        <begin position="106"/>
        <end position="127"/>
    </location>
</feature>
<dbReference type="RefSeq" id="WP_141990035.1">
    <property type="nucleotide sequence ID" value="NZ_VFRA01000001.1"/>
</dbReference>
<dbReference type="Proteomes" id="UP000316560">
    <property type="component" value="Unassembled WGS sequence"/>
</dbReference>
<dbReference type="Pfam" id="PF19650">
    <property type="entry name" value="DUF6153"/>
    <property type="match status" value="1"/>
</dbReference>
<evidence type="ECO:0000313" key="4">
    <source>
        <dbReference type="Proteomes" id="UP000316560"/>
    </source>
</evidence>
<keyword evidence="2" id="KW-0472">Membrane</keyword>
<accession>A0A8H2PXR9</accession>
<reference evidence="3 4" key="1">
    <citation type="submission" date="2019-06" db="EMBL/GenBank/DDBJ databases">
        <title>Sequencing the genomes of 1000 actinobacteria strains.</title>
        <authorList>
            <person name="Klenk H.-P."/>
        </authorList>
    </citation>
    <scope>NUCLEOTIDE SEQUENCE [LARGE SCALE GENOMIC DNA]</scope>
    <source>
        <strain evidence="3 4">DSM 21947</strain>
    </source>
</reference>
<gene>
    <name evidence="3" type="ORF">FB472_1136</name>
</gene>
<dbReference type="InterPro" id="IPR046151">
    <property type="entry name" value="DUF6153"/>
</dbReference>
<proteinExistence type="predicted"/>
<evidence type="ECO:0000313" key="3">
    <source>
        <dbReference type="EMBL" id="TQO19569.1"/>
    </source>
</evidence>
<dbReference type="OrthoDB" id="5073774at2"/>
<feature type="compositionally biased region" description="Low complexity" evidence="1">
    <location>
        <begin position="1"/>
        <end position="22"/>
    </location>
</feature>
<sequence length="165" mass="16849">MTQVTATRQSRATASAAASASRPSGGVALPSLISAVWKATVLVVLAVAVIIGILAMHSFTSPASHSDMGMPAGSSTASVAPHHAEEGVFAAASPDCLGCGEETSMALMWCVFALLAVTLLMTAPKLVKGWVGVASRQFSITTSELRSVGLIPRPPSLTVLCISRT</sequence>
<keyword evidence="2" id="KW-1133">Transmembrane helix</keyword>
<evidence type="ECO:0000256" key="2">
    <source>
        <dbReference type="SAM" id="Phobius"/>
    </source>
</evidence>
<keyword evidence="4" id="KW-1185">Reference proteome</keyword>
<feature type="region of interest" description="Disordered" evidence="1">
    <location>
        <begin position="1"/>
        <end position="25"/>
    </location>
</feature>
<feature type="transmembrane region" description="Helical" evidence="2">
    <location>
        <begin position="39"/>
        <end position="60"/>
    </location>
</feature>
<comment type="caution">
    <text evidence="3">The sequence shown here is derived from an EMBL/GenBank/DDBJ whole genome shotgun (WGS) entry which is preliminary data.</text>
</comment>
<organism evidence="3 4">
    <name type="scientific">Rhodoglobus vestalii</name>
    <dbReference type="NCBI Taxonomy" id="193384"/>
    <lineage>
        <taxon>Bacteria</taxon>
        <taxon>Bacillati</taxon>
        <taxon>Actinomycetota</taxon>
        <taxon>Actinomycetes</taxon>
        <taxon>Micrococcales</taxon>
        <taxon>Microbacteriaceae</taxon>
        <taxon>Rhodoglobus</taxon>
    </lineage>
</organism>
<keyword evidence="2" id="KW-0812">Transmembrane</keyword>
<dbReference type="EMBL" id="VFRA01000001">
    <property type="protein sequence ID" value="TQO19569.1"/>
    <property type="molecule type" value="Genomic_DNA"/>
</dbReference>